<keyword evidence="4 6" id="KW-1133">Transmembrane helix</keyword>
<keyword evidence="2" id="KW-0813">Transport</keyword>
<feature type="transmembrane region" description="Helical" evidence="6">
    <location>
        <begin position="240"/>
        <end position="259"/>
    </location>
</feature>
<dbReference type="InterPro" id="IPR001958">
    <property type="entry name" value="Tet-R_TetA/multi-R_MdtG-like"/>
</dbReference>
<dbReference type="AlphaFoldDB" id="A0A1R1LLB9"/>
<dbReference type="PRINTS" id="PR01035">
    <property type="entry name" value="TCRTETA"/>
</dbReference>
<organism evidence="8 9">
    <name type="scientific">Tersicoccus phoenicis</name>
    <dbReference type="NCBI Taxonomy" id="554083"/>
    <lineage>
        <taxon>Bacteria</taxon>
        <taxon>Bacillati</taxon>
        <taxon>Actinomycetota</taxon>
        <taxon>Actinomycetes</taxon>
        <taxon>Micrococcales</taxon>
        <taxon>Micrococcaceae</taxon>
        <taxon>Tersicoccus</taxon>
    </lineage>
</organism>
<proteinExistence type="predicted"/>
<feature type="domain" description="Major facilitator superfamily (MFS) profile" evidence="7">
    <location>
        <begin position="4"/>
        <end position="385"/>
    </location>
</feature>
<keyword evidence="5 6" id="KW-0472">Membrane</keyword>
<comment type="subcellular location">
    <subcellularLocation>
        <location evidence="1">Cell membrane</location>
        <topology evidence="1">Multi-pass membrane protein</topology>
    </subcellularLocation>
</comment>
<dbReference type="Gene3D" id="1.20.1250.20">
    <property type="entry name" value="MFS general substrate transporter like domains"/>
    <property type="match status" value="2"/>
</dbReference>
<feature type="transmembrane region" description="Helical" evidence="6">
    <location>
        <begin position="271"/>
        <end position="287"/>
    </location>
</feature>
<protein>
    <submittedName>
        <fullName evidence="8">Arabinose ABC transporter permease</fullName>
    </submittedName>
</protein>
<dbReference type="GO" id="GO:0022857">
    <property type="term" value="F:transmembrane transporter activity"/>
    <property type="evidence" value="ECO:0007669"/>
    <property type="project" value="InterPro"/>
</dbReference>
<dbReference type="PANTHER" id="PTHR23506:SF23">
    <property type="entry name" value="GH10249P"/>
    <property type="match status" value="1"/>
</dbReference>
<gene>
    <name evidence="8" type="ORF">BKD30_02060</name>
</gene>
<dbReference type="InterPro" id="IPR020846">
    <property type="entry name" value="MFS_dom"/>
</dbReference>
<feature type="transmembrane region" description="Helical" evidence="6">
    <location>
        <begin position="359"/>
        <end position="380"/>
    </location>
</feature>
<dbReference type="InterPro" id="IPR011701">
    <property type="entry name" value="MFS"/>
</dbReference>
<evidence type="ECO:0000256" key="2">
    <source>
        <dbReference type="ARBA" id="ARBA00022448"/>
    </source>
</evidence>
<name>A0A1R1LLB9_9MICC</name>
<feature type="transmembrane region" description="Helical" evidence="6">
    <location>
        <begin position="213"/>
        <end position="234"/>
    </location>
</feature>
<sequence length="388" mass="39159">MPRELRVLIGAAFCIALGYGLVAPVLPQLAHSFDVGTAAAAVIVSVFALARLVFAPAGGRLVERLGERPVYVAGVTIVGLSSLACAFAADYGQLLLFRGLGGLGSTMFTVSAMGLMIRLAPPRSRGRISSLYAGSFLLGNIAGPVLGGALGGLGLQVPFIVYGIMLILTAAVVLLRLPKRSLPHGADGGAPVVLSLREAFADSAYRAAIGSSFANGWAVLGVRVALVPLFATAALDAGPALAGIALAIFAVGNALILPVAGRLTDTFGRRPLILAGLALAGVATMVLGLVPVVWVFVVASVVAGVGAGLLGPAQQASVADVIGPERGSGRVLAVFQMAMDTGAIAGPVVAGLLVDALSYGWAFGITGAICLVATVPWLLARETLPARR</sequence>
<feature type="transmembrane region" description="Helical" evidence="6">
    <location>
        <begin position="159"/>
        <end position="177"/>
    </location>
</feature>
<dbReference type="EMBL" id="MRDE01000009">
    <property type="protein sequence ID" value="OMH28351.1"/>
    <property type="molecule type" value="Genomic_DNA"/>
</dbReference>
<dbReference type="InterPro" id="IPR036259">
    <property type="entry name" value="MFS_trans_sf"/>
</dbReference>
<feature type="transmembrane region" description="Helical" evidence="6">
    <location>
        <begin position="7"/>
        <end position="26"/>
    </location>
</feature>
<evidence type="ECO:0000313" key="8">
    <source>
        <dbReference type="EMBL" id="OMH28351.1"/>
    </source>
</evidence>
<dbReference type="SUPFAM" id="SSF103473">
    <property type="entry name" value="MFS general substrate transporter"/>
    <property type="match status" value="1"/>
</dbReference>
<evidence type="ECO:0000256" key="1">
    <source>
        <dbReference type="ARBA" id="ARBA00004651"/>
    </source>
</evidence>
<dbReference type="STRING" id="554083.BKD30_02060"/>
<dbReference type="Pfam" id="PF07690">
    <property type="entry name" value="MFS_1"/>
    <property type="match status" value="2"/>
</dbReference>
<keyword evidence="3 6" id="KW-0812">Transmembrane</keyword>
<evidence type="ECO:0000259" key="7">
    <source>
        <dbReference type="PROSITE" id="PS50850"/>
    </source>
</evidence>
<dbReference type="InterPro" id="IPR050930">
    <property type="entry name" value="MFS_Vesicular_Transporter"/>
</dbReference>
<evidence type="ECO:0000256" key="4">
    <source>
        <dbReference type="ARBA" id="ARBA00022989"/>
    </source>
</evidence>
<evidence type="ECO:0000256" key="6">
    <source>
        <dbReference type="SAM" id="Phobius"/>
    </source>
</evidence>
<evidence type="ECO:0000256" key="5">
    <source>
        <dbReference type="ARBA" id="ARBA00023136"/>
    </source>
</evidence>
<dbReference type="PROSITE" id="PS50850">
    <property type="entry name" value="MFS"/>
    <property type="match status" value="1"/>
</dbReference>
<evidence type="ECO:0000256" key="3">
    <source>
        <dbReference type="ARBA" id="ARBA00022692"/>
    </source>
</evidence>
<keyword evidence="9" id="KW-1185">Reference proteome</keyword>
<evidence type="ECO:0000313" key="9">
    <source>
        <dbReference type="Proteomes" id="UP000187085"/>
    </source>
</evidence>
<reference evidence="8 9" key="1">
    <citation type="submission" date="2016-12" db="EMBL/GenBank/DDBJ databases">
        <title>Draft genome of Tersicoccus phoenicis 1P05MA.</title>
        <authorList>
            <person name="Nakajima Y."/>
            <person name="Yoshizawa S."/>
            <person name="Nakamura K."/>
            <person name="Ogura Y."/>
            <person name="Hayashi T."/>
            <person name="Kogure K."/>
        </authorList>
    </citation>
    <scope>NUCLEOTIDE SEQUENCE [LARGE SCALE GENOMIC DNA]</scope>
    <source>
        <strain evidence="8 9">1p05MA</strain>
    </source>
</reference>
<dbReference type="Proteomes" id="UP000187085">
    <property type="component" value="Unassembled WGS sequence"/>
</dbReference>
<dbReference type="GO" id="GO:0005886">
    <property type="term" value="C:plasma membrane"/>
    <property type="evidence" value="ECO:0007669"/>
    <property type="project" value="UniProtKB-SubCell"/>
</dbReference>
<feature type="transmembrane region" description="Helical" evidence="6">
    <location>
        <begin position="95"/>
        <end position="119"/>
    </location>
</feature>
<dbReference type="PANTHER" id="PTHR23506">
    <property type="entry name" value="GH10249P"/>
    <property type="match status" value="1"/>
</dbReference>
<dbReference type="CDD" id="cd17325">
    <property type="entry name" value="MFS_MdtG_SLC18_like"/>
    <property type="match status" value="1"/>
</dbReference>
<feature type="transmembrane region" description="Helical" evidence="6">
    <location>
        <begin position="38"/>
        <end position="58"/>
    </location>
</feature>
<feature type="transmembrane region" description="Helical" evidence="6">
    <location>
        <begin position="131"/>
        <end position="153"/>
    </location>
</feature>
<accession>A0A1R1LLB9</accession>
<feature type="transmembrane region" description="Helical" evidence="6">
    <location>
        <begin position="70"/>
        <end position="89"/>
    </location>
</feature>
<comment type="caution">
    <text evidence="8">The sequence shown here is derived from an EMBL/GenBank/DDBJ whole genome shotgun (WGS) entry which is preliminary data.</text>
</comment>